<dbReference type="KEGG" id="syw:SYNW0691"/>
<dbReference type="AlphaFoldDB" id="Q7U8D0"/>
<dbReference type="STRING" id="84588.SYNW0691"/>
<evidence type="ECO:0000313" key="2">
    <source>
        <dbReference type="Proteomes" id="UP000001422"/>
    </source>
</evidence>
<dbReference type="Proteomes" id="UP000001422">
    <property type="component" value="Chromosome"/>
</dbReference>
<proteinExistence type="predicted"/>
<evidence type="ECO:0000313" key="1">
    <source>
        <dbReference type="EMBL" id="CAE07206.1"/>
    </source>
</evidence>
<organism evidence="1 2">
    <name type="scientific">Parasynechococcus marenigrum (strain WH8102)</name>
    <dbReference type="NCBI Taxonomy" id="84588"/>
    <lineage>
        <taxon>Bacteria</taxon>
        <taxon>Bacillati</taxon>
        <taxon>Cyanobacteriota</taxon>
        <taxon>Cyanophyceae</taxon>
        <taxon>Synechococcales</taxon>
        <taxon>Prochlorococcaceae</taxon>
        <taxon>Parasynechococcus</taxon>
        <taxon>Parasynechococcus marenigrum</taxon>
    </lineage>
</organism>
<keyword evidence="2" id="KW-1185">Reference proteome</keyword>
<reference evidence="1 2" key="1">
    <citation type="journal article" date="2003" name="Nature">
        <title>The genome of a motile marine Synechococcus.</title>
        <authorList>
            <person name="Palenik B."/>
            <person name="Brahamsha B."/>
            <person name="Larimer F."/>
            <person name="Land M."/>
            <person name="Hauser L."/>
            <person name="Chain P."/>
            <person name="Lamerdin J."/>
            <person name="Regala W."/>
            <person name="Allen E.A."/>
            <person name="McCarren J."/>
            <person name="Paulsen I."/>
            <person name="Dufresne A."/>
            <person name="Partensky F."/>
            <person name="Webb E."/>
            <person name="Waterbury J."/>
        </authorList>
    </citation>
    <scope>NUCLEOTIDE SEQUENCE [LARGE SCALE GENOMIC DNA]</scope>
    <source>
        <strain evidence="1 2">WH8102</strain>
    </source>
</reference>
<dbReference type="EMBL" id="BX569690">
    <property type="protein sequence ID" value="CAE07206.1"/>
    <property type="molecule type" value="Genomic_DNA"/>
</dbReference>
<gene>
    <name evidence="1" type="ordered locus">SYNW0691</name>
</gene>
<accession>Q7U8D0</accession>
<name>Q7U8D0_PARMW</name>
<dbReference type="HOGENOM" id="CLU_088264_0_0_3"/>
<sequence length="195" mass="22228">MFPMGLSAIECPDGVCHSHHGGHSVERRTMQSTLEEHGRDWCERLAERIYEISVDSFSQSVMPSLHAAGWQRRHLDWEFKLNERESEPDRTLVDGIINATESFLRSSEVHRLFIQELVQGTFAEATEDDLRSQAVRTLVETEIVAMLDEKRQELLDRLAQQLLESAKGNFDAARTAAEDALMEVERLVINHAEAL</sequence>
<protein>
    <recommendedName>
        <fullName evidence="3">EF-1 guanine nucleotide exchange domain-containing protein</fullName>
    </recommendedName>
</protein>
<dbReference type="eggNOG" id="ENOG5033U2K">
    <property type="taxonomic scope" value="Bacteria"/>
</dbReference>
<evidence type="ECO:0008006" key="3">
    <source>
        <dbReference type="Google" id="ProtNLM"/>
    </source>
</evidence>